<gene>
    <name evidence="2" type="ORF">C8D88_12012</name>
</gene>
<protein>
    <submittedName>
        <fullName evidence="2">Uncharacterized protein</fullName>
    </submittedName>
</protein>
<dbReference type="RefSeq" id="WP_109641661.1">
    <property type="nucleotide sequence ID" value="NZ_QGHB01000020.1"/>
</dbReference>
<sequence>MRNEFTGRARTSFQFGNVEGDVIVGRGSKPDRGARSKPPAKKQKATPGQFLAGILTFFVLGAIANACDAGAKDTDFPATDQGSRPSEVSDDAVAQVVANKLQQCTTEVVLAPANCPQTHAAVSARNVRWELVGDPPRDGMQVRWQDGKFVARGTAVMTVSYDSYSGPDFAIKGFHFLTDLPWRGADTRIDTIHQPKTAPAAGTISKDRFTLPDGDLIKAVRDGFAACASATGSPLPPTCPRTATTPSATNASWSVEGDPVANWTTAGDKEFGLLRLTASYSLVASWKYTFFVEGVSTHTQAGTYEATLIRTPNKTARLLAIKHVP</sequence>
<evidence type="ECO:0000313" key="2">
    <source>
        <dbReference type="EMBL" id="PWK80962.1"/>
    </source>
</evidence>
<dbReference type="EMBL" id="QGHB01000020">
    <property type="protein sequence ID" value="PWK80962.1"/>
    <property type="molecule type" value="Genomic_DNA"/>
</dbReference>
<evidence type="ECO:0000256" key="1">
    <source>
        <dbReference type="SAM" id="MobiDB-lite"/>
    </source>
</evidence>
<dbReference type="AlphaFoldDB" id="A0A316HKW0"/>
<accession>A0A316HKW0</accession>
<comment type="caution">
    <text evidence="2">The sequence shown here is derived from an EMBL/GenBank/DDBJ whole genome shotgun (WGS) entry which is preliminary data.</text>
</comment>
<reference evidence="2 3" key="1">
    <citation type="submission" date="2018-05" db="EMBL/GenBank/DDBJ databases">
        <title>Genomic Encyclopedia of Type Strains, Phase IV (KMG-IV): sequencing the most valuable type-strain genomes for metagenomic binning, comparative biology and taxonomic classification.</title>
        <authorList>
            <person name="Goeker M."/>
        </authorList>
    </citation>
    <scope>NUCLEOTIDE SEQUENCE [LARGE SCALE GENOMIC DNA]</scope>
    <source>
        <strain evidence="2 3">DSM 45480</strain>
    </source>
</reference>
<feature type="region of interest" description="Disordered" evidence="1">
    <location>
        <begin position="22"/>
        <end position="45"/>
    </location>
</feature>
<proteinExistence type="predicted"/>
<dbReference type="Proteomes" id="UP000246005">
    <property type="component" value="Unassembled WGS sequence"/>
</dbReference>
<organism evidence="2 3">
    <name type="scientific">Lentzea atacamensis</name>
    <dbReference type="NCBI Taxonomy" id="531938"/>
    <lineage>
        <taxon>Bacteria</taxon>
        <taxon>Bacillati</taxon>
        <taxon>Actinomycetota</taxon>
        <taxon>Actinomycetes</taxon>
        <taxon>Pseudonocardiales</taxon>
        <taxon>Pseudonocardiaceae</taxon>
        <taxon>Lentzea</taxon>
    </lineage>
</organism>
<evidence type="ECO:0000313" key="3">
    <source>
        <dbReference type="Proteomes" id="UP000246005"/>
    </source>
</evidence>
<name>A0A316HKW0_9PSEU</name>